<proteinExistence type="predicted"/>
<evidence type="ECO:0000313" key="1">
    <source>
        <dbReference type="EMBL" id="BAD33289.1"/>
    </source>
</evidence>
<accession>Q69SV7</accession>
<protein>
    <submittedName>
        <fullName evidence="1">Uncharacterized protein</fullName>
    </submittedName>
</protein>
<organism evidence="1 2">
    <name type="scientific">Oryza sativa subsp. japonica</name>
    <name type="common">Rice</name>
    <dbReference type="NCBI Taxonomy" id="39947"/>
    <lineage>
        <taxon>Eukaryota</taxon>
        <taxon>Viridiplantae</taxon>
        <taxon>Streptophyta</taxon>
        <taxon>Embryophyta</taxon>
        <taxon>Tracheophyta</taxon>
        <taxon>Spermatophyta</taxon>
        <taxon>Magnoliopsida</taxon>
        <taxon>Liliopsida</taxon>
        <taxon>Poales</taxon>
        <taxon>Poaceae</taxon>
        <taxon>BOP clade</taxon>
        <taxon>Oryzoideae</taxon>
        <taxon>Oryzeae</taxon>
        <taxon>Oryzinae</taxon>
        <taxon>Oryza</taxon>
        <taxon>Oryza sativa</taxon>
    </lineage>
</organism>
<reference evidence="2" key="1">
    <citation type="journal article" date="2005" name="Nature">
        <title>The map-based sequence of the rice genome.</title>
        <authorList>
            <consortium name="International rice genome sequencing project (IRGSP)"/>
            <person name="Matsumoto T."/>
            <person name="Wu J."/>
            <person name="Kanamori H."/>
            <person name="Katayose Y."/>
            <person name="Fujisawa M."/>
            <person name="Namiki N."/>
            <person name="Mizuno H."/>
            <person name="Yamamoto K."/>
            <person name="Antonio B.A."/>
            <person name="Baba T."/>
            <person name="Sakata K."/>
            <person name="Nagamura Y."/>
            <person name="Aoki H."/>
            <person name="Arikawa K."/>
            <person name="Arita K."/>
            <person name="Bito T."/>
            <person name="Chiden Y."/>
            <person name="Fujitsuka N."/>
            <person name="Fukunaka R."/>
            <person name="Hamada M."/>
            <person name="Harada C."/>
            <person name="Hayashi A."/>
            <person name="Hijishita S."/>
            <person name="Honda M."/>
            <person name="Hosokawa S."/>
            <person name="Ichikawa Y."/>
            <person name="Idonuma A."/>
            <person name="Iijima M."/>
            <person name="Ikeda M."/>
            <person name="Ikeno M."/>
            <person name="Ito K."/>
            <person name="Ito S."/>
            <person name="Ito T."/>
            <person name="Ito Y."/>
            <person name="Ito Y."/>
            <person name="Iwabuchi A."/>
            <person name="Kamiya K."/>
            <person name="Karasawa W."/>
            <person name="Kurita K."/>
            <person name="Katagiri S."/>
            <person name="Kikuta A."/>
            <person name="Kobayashi H."/>
            <person name="Kobayashi N."/>
            <person name="Machita K."/>
            <person name="Maehara T."/>
            <person name="Masukawa M."/>
            <person name="Mizubayashi T."/>
            <person name="Mukai Y."/>
            <person name="Nagasaki H."/>
            <person name="Nagata Y."/>
            <person name="Naito S."/>
            <person name="Nakashima M."/>
            <person name="Nakama Y."/>
            <person name="Nakamichi Y."/>
            <person name="Nakamura M."/>
            <person name="Meguro A."/>
            <person name="Negishi M."/>
            <person name="Ohta I."/>
            <person name="Ohta T."/>
            <person name="Okamoto M."/>
            <person name="Ono N."/>
            <person name="Saji S."/>
            <person name="Sakaguchi M."/>
            <person name="Sakai K."/>
            <person name="Shibata M."/>
            <person name="Shimokawa T."/>
            <person name="Song J."/>
            <person name="Takazaki Y."/>
            <person name="Terasawa K."/>
            <person name="Tsugane M."/>
            <person name="Tsuji K."/>
            <person name="Ueda S."/>
            <person name="Waki K."/>
            <person name="Yamagata H."/>
            <person name="Yamamoto M."/>
            <person name="Yamamoto S."/>
            <person name="Yamane H."/>
            <person name="Yoshiki S."/>
            <person name="Yoshihara R."/>
            <person name="Yukawa K."/>
            <person name="Zhong H."/>
            <person name="Yano M."/>
            <person name="Yuan Q."/>
            <person name="Ouyang S."/>
            <person name="Liu J."/>
            <person name="Jones K.M."/>
            <person name="Gansberger K."/>
            <person name="Moffat K."/>
            <person name="Hill J."/>
            <person name="Bera J."/>
            <person name="Fadrosh D."/>
            <person name="Jin S."/>
            <person name="Johri S."/>
            <person name="Kim M."/>
            <person name="Overton L."/>
            <person name="Reardon M."/>
            <person name="Tsitrin T."/>
            <person name="Vuong H."/>
            <person name="Weaver B."/>
            <person name="Ciecko A."/>
            <person name="Tallon L."/>
            <person name="Jackson J."/>
            <person name="Pai G."/>
            <person name="Aken S.V."/>
            <person name="Utterback T."/>
            <person name="Reidmuller S."/>
            <person name="Feldblyum T."/>
            <person name="Hsiao J."/>
            <person name="Zismann V."/>
            <person name="Iobst S."/>
            <person name="de Vazeille A.R."/>
            <person name="Buell C.R."/>
            <person name="Ying K."/>
            <person name="Li Y."/>
            <person name="Lu T."/>
            <person name="Huang Y."/>
            <person name="Zhao Q."/>
            <person name="Feng Q."/>
            <person name="Zhang L."/>
            <person name="Zhu J."/>
            <person name="Weng Q."/>
            <person name="Mu J."/>
            <person name="Lu Y."/>
            <person name="Fan D."/>
            <person name="Liu Y."/>
            <person name="Guan J."/>
            <person name="Zhang Y."/>
            <person name="Yu S."/>
            <person name="Liu X."/>
            <person name="Zhang Y."/>
            <person name="Hong G."/>
            <person name="Han B."/>
            <person name="Choisne N."/>
            <person name="Demange N."/>
            <person name="Orjeda G."/>
            <person name="Samain S."/>
            <person name="Cattolico L."/>
            <person name="Pelletier E."/>
            <person name="Couloux A."/>
            <person name="Segurens B."/>
            <person name="Wincker P."/>
            <person name="D'Hont A."/>
            <person name="Scarpelli C."/>
            <person name="Weissenbach J."/>
            <person name="Salanoubat M."/>
            <person name="Quetier F."/>
            <person name="Yu Y."/>
            <person name="Kim H.R."/>
            <person name="Rambo T."/>
            <person name="Currie J."/>
            <person name="Collura K."/>
            <person name="Luo M."/>
            <person name="Yang T."/>
            <person name="Ammiraju J.S.S."/>
            <person name="Engler F."/>
            <person name="Soderlund C."/>
            <person name="Wing R.A."/>
            <person name="Palmer L.E."/>
            <person name="de la Bastide M."/>
            <person name="Spiegel L."/>
            <person name="Nascimento L."/>
            <person name="Zutavern T."/>
            <person name="O'Shaughnessy A."/>
            <person name="Dike S."/>
            <person name="Dedhia N."/>
            <person name="Preston R."/>
            <person name="Balija V."/>
            <person name="McCombie W.R."/>
            <person name="Chow T."/>
            <person name="Chen H."/>
            <person name="Chung M."/>
            <person name="Chen C."/>
            <person name="Shaw J."/>
            <person name="Wu H."/>
            <person name="Hsiao K."/>
            <person name="Chao Y."/>
            <person name="Chu M."/>
            <person name="Cheng C."/>
            <person name="Hour A."/>
            <person name="Lee P."/>
            <person name="Lin S."/>
            <person name="Lin Y."/>
            <person name="Liou J."/>
            <person name="Liu S."/>
            <person name="Hsing Y."/>
            <person name="Raghuvanshi S."/>
            <person name="Mohanty A."/>
            <person name="Bharti A.K."/>
            <person name="Gaur A."/>
            <person name="Gupta V."/>
            <person name="Kumar D."/>
            <person name="Ravi V."/>
            <person name="Vij S."/>
            <person name="Kapur A."/>
            <person name="Khurana P."/>
            <person name="Khurana P."/>
            <person name="Khurana J.P."/>
            <person name="Tyagi A.K."/>
            <person name="Gaikwad K."/>
            <person name="Singh A."/>
            <person name="Dalal V."/>
            <person name="Srivastava S."/>
            <person name="Dixit A."/>
            <person name="Pal A.K."/>
            <person name="Ghazi I.A."/>
            <person name="Yadav M."/>
            <person name="Pandit A."/>
            <person name="Bhargava A."/>
            <person name="Sureshbabu K."/>
            <person name="Batra K."/>
            <person name="Sharma T.R."/>
            <person name="Mohapatra T."/>
            <person name="Singh N.K."/>
            <person name="Messing J."/>
            <person name="Nelson A.B."/>
            <person name="Fuks G."/>
            <person name="Kavchok S."/>
            <person name="Keizer G."/>
            <person name="Linton E."/>
            <person name="Llaca V."/>
            <person name="Song R."/>
            <person name="Tanyolac B."/>
            <person name="Young S."/>
            <person name="Ho-Il K."/>
            <person name="Hahn J.H."/>
            <person name="Sangsakoo G."/>
            <person name="Vanavichit A."/>
            <person name="de Mattos Luiz.A.T."/>
            <person name="Zimmer P.D."/>
            <person name="Malone G."/>
            <person name="Dellagostin O."/>
            <person name="de Oliveira A.C."/>
            <person name="Bevan M."/>
            <person name="Bancroft I."/>
            <person name="Minx P."/>
            <person name="Cordum H."/>
            <person name="Wilson R."/>
            <person name="Cheng Z."/>
            <person name="Jin W."/>
            <person name="Jiang J."/>
            <person name="Leong S.A."/>
            <person name="Iwama H."/>
            <person name="Gojobori T."/>
            <person name="Itoh T."/>
            <person name="Niimura Y."/>
            <person name="Fujii Y."/>
            <person name="Habara T."/>
            <person name="Sakai H."/>
            <person name="Sato Y."/>
            <person name="Wilson G."/>
            <person name="Kumar K."/>
            <person name="McCouch S."/>
            <person name="Juretic N."/>
            <person name="Hoen D."/>
            <person name="Wright S."/>
            <person name="Bruskiewich R."/>
            <person name="Bureau T."/>
            <person name="Miyao A."/>
            <person name="Hirochika H."/>
            <person name="Nishikawa T."/>
            <person name="Kadowaki K."/>
            <person name="Sugiura M."/>
            <person name="Burr B."/>
            <person name="Sasaki T."/>
        </authorList>
    </citation>
    <scope>NUCLEOTIDE SEQUENCE [LARGE SCALE GENOMIC DNA]</scope>
    <source>
        <strain evidence="2">cv. Nipponbare</strain>
    </source>
</reference>
<dbReference type="EMBL" id="AP004811">
    <property type="protein sequence ID" value="BAD33289.1"/>
    <property type="molecule type" value="Genomic_DNA"/>
</dbReference>
<gene>
    <name evidence="1" type="primary">P0019A05.32</name>
</gene>
<dbReference type="AlphaFoldDB" id="Q69SV7"/>
<reference evidence="2" key="2">
    <citation type="journal article" date="2008" name="Nucleic Acids Res.">
        <title>The rice annotation project database (RAP-DB): 2008 update.</title>
        <authorList>
            <consortium name="The rice annotation project (RAP)"/>
        </authorList>
    </citation>
    <scope>GENOME REANNOTATION</scope>
    <source>
        <strain evidence="2">cv. Nipponbare</strain>
    </source>
</reference>
<sequence>MGGGGGKVVVMMMSFGGPPCATVLAVVCAVRLCGCPVLVVGRFSANGSNADLVPSWRPGRSPSRRVRYLNVNRFGAEVPNLNAKLALTLAT</sequence>
<evidence type="ECO:0000313" key="2">
    <source>
        <dbReference type="Proteomes" id="UP000000763"/>
    </source>
</evidence>
<name>Q69SV7_ORYSJ</name>
<dbReference type="Proteomes" id="UP000000763">
    <property type="component" value="Chromosome 6"/>
</dbReference>